<comment type="caution">
    <text evidence="3">The sequence shown here is derived from an EMBL/GenBank/DDBJ whole genome shotgun (WGS) entry which is preliminary data.</text>
</comment>
<dbReference type="InterPro" id="IPR029045">
    <property type="entry name" value="ClpP/crotonase-like_dom_sf"/>
</dbReference>
<sequence length="264" mass="27625">MSQTFADDALVLTGDGDVAVLTLNRPDKRNALTQAMWRALPQAVAAVEADAAVKVLVVTGAGGAFAAGADIAEFETVYATRDSAAAYAAEIAEAMEALANLSKPTIAAIPGPCVGGGLGLALCCDIRMASDRAKLGITPGKLGLMYSLGDTRRLVEAVGPSAAKDILYTGRILSAAEALDLGLIDAACPPEELEAAVAAKAEAIATASQWSARRTKAVIRRILDGQTQDDDATRAWFLDSLEGEDFREGRDAFLQKRTPVFPFR</sequence>
<dbReference type="EMBL" id="JBEPTF010000001">
    <property type="protein sequence ID" value="MET4682535.1"/>
    <property type="molecule type" value="Genomic_DNA"/>
</dbReference>
<evidence type="ECO:0000313" key="4">
    <source>
        <dbReference type="Proteomes" id="UP001549313"/>
    </source>
</evidence>
<dbReference type="RefSeq" id="WP_354087482.1">
    <property type="nucleotide sequence ID" value="NZ_JBEPTF010000001.1"/>
</dbReference>
<keyword evidence="4" id="KW-1185">Reference proteome</keyword>
<dbReference type="CDD" id="cd06558">
    <property type="entry name" value="crotonase-like"/>
    <property type="match status" value="1"/>
</dbReference>
<dbReference type="Pfam" id="PF00378">
    <property type="entry name" value="ECH_1"/>
    <property type="match status" value="1"/>
</dbReference>
<dbReference type="InterPro" id="IPR014748">
    <property type="entry name" value="Enoyl-CoA_hydra_C"/>
</dbReference>
<reference evidence="3 4" key="1">
    <citation type="submission" date="2024-06" db="EMBL/GenBank/DDBJ databases">
        <title>Sorghum-associated microbial communities from plants grown in Nebraska, USA.</title>
        <authorList>
            <person name="Schachtman D."/>
        </authorList>
    </citation>
    <scope>NUCLEOTIDE SEQUENCE [LARGE SCALE GENOMIC DNA]</scope>
    <source>
        <strain evidence="3 4">2814</strain>
    </source>
</reference>
<evidence type="ECO:0000313" key="3">
    <source>
        <dbReference type="EMBL" id="MET4682535.1"/>
    </source>
</evidence>
<proteinExistence type="inferred from homology"/>
<protein>
    <submittedName>
        <fullName evidence="3">Enoyl-CoA hydratase/carnithine racemase</fullName>
    </submittedName>
</protein>
<dbReference type="Gene3D" id="1.10.12.10">
    <property type="entry name" value="Lyase 2-enoyl-coa Hydratase, Chain A, domain 2"/>
    <property type="match status" value="1"/>
</dbReference>
<gene>
    <name evidence="3" type="ORF">ABIE19_000444</name>
</gene>
<comment type="similarity">
    <text evidence="1">Belongs to the enoyl-CoA hydratase/isomerase family.</text>
</comment>
<organism evidence="3 4">
    <name type="scientific">Brevundimonas faecalis</name>
    <dbReference type="NCBI Taxonomy" id="947378"/>
    <lineage>
        <taxon>Bacteria</taxon>
        <taxon>Pseudomonadati</taxon>
        <taxon>Pseudomonadota</taxon>
        <taxon>Alphaproteobacteria</taxon>
        <taxon>Caulobacterales</taxon>
        <taxon>Caulobacteraceae</taxon>
        <taxon>Brevundimonas</taxon>
    </lineage>
</organism>
<dbReference type="Gene3D" id="3.90.226.10">
    <property type="entry name" value="2-enoyl-CoA Hydratase, Chain A, domain 1"/>
    <property type="match status" value="1"/>
</dbReference>
<dbReference type="InterPro" id="IPR001753">
    <property type="entry name" value="Enoyl-CoA_hydra/iso"/>
</dbReference>
<keyword evidence="2" id="KW-0456">Lyase</keyword>
<dbReference type="SUPFAM" id="SSF52096">
    <property type="entry name" value="ClpP/crotonase"/>
    <property type="match status" value="1"/>
</dbReference>
<dbReference type="PANTHER" id="PTHR11941:SF54">
    <property type="entry name" value="ENOYL-COA HYDRATASE, MITOCHONDRIAL"/>
    <property type="match status" value="1"/>
</dbReference>
<evidence type="ECO:0000256" key="1">
    <source>
        <dbReference type="ARBA" id="ARBA00005254"/>
    </source>
</evidence>
<dbReference type="Proteomes" id="UP001549313">
    <property type="component" value="Unassembled WGS sequence"/>
</dbReference>
<name>A0ABV2R7H3_9CAUL</name>
<evidence type="ECO:0000256" key="2">
    <source>
        <dbReference type="ARBA" id="ARBA00023239"/>
    </source>
</evidence>
<accession>A0ABV2R7H3</accession>
<dbReference type="PANTHER" id="PTHR11941">
    <property type="entry name" value="ENOYL-COA HYDRATASE-RELATED"/>
    <property type="match status" value="1"/>
</dbReference>